<proteinExistence type="predicted"/>
<evidence type="ECO:0000256" key="1">
    <source>
        <dbReference type="SAM" id="Phobius"/>
    </source>
</evidence>
<keyword evidence="1" id="KW-0472">Membrane</keyword>
<sequence length="189" mass="21043">MSGSIKSLSEVSNNKVHSEGLPTAWGTRPKQPKDFSVLAFIITVLFNHICGFFAYHFNAKHSWQLRDYKKARRHSKYSVALIILGIIIGLATYALALSLYFTLHGDKVCSDGQSYDSKSGINNTNGQTKCCKYFPSRNTFGSNQDLQALDDMGMELYCSTSGDGPIYPDPNGKYGECCYELGCMFEQVK</sequence>
<reference evidence="2 3" key="1">
    <citation type="submission" date="2020-06" db="EMBL/GenBank/DDBJ databases">
        <authorList>
            <person name="Li R."/>
            <person name="Bekaert M."/>
        </authorList>
    </citation>
    <scope>NUCLEOTIDE SEQUENCE [LARGE SCALE GENOMIC DNA]</scope>
    <source>
        <strain evidence="3">wild</strain>
    </source>
</reference>
<keyword evidence="3" id="KW-1185">Reference proteome</keyword>
<dbReference type="OrthoDB" id="6134795at2759"/>
<feature type="transmembrane region" description="Helical" evidence="1">
    <location>
        <begin position="77"/>
        <end position="101"/>
    </location>
</feature>
<keyword evidence="1" id="KW-0812">Transmembrane</keyword>
<accession>A0A6J8CYZ5</accession>
<dbReference type="EMBL" id="CACVKT020006264">
    <property type="protein sequence ID" value="CAC5400607.1"/>
    <property type="molecule type" value="Genomic_DNA"/>
</dbReference>
<organism evidence="2 3">
    <name type="scientific">Mytilus coruscus</name>
    <name type="common">Sea mussel</name>
    <dbReference type="NCBI Taxonomy" id="42192"/>
    <lineage>
        <taxon>Eukaryota</taxon>
        <taxon>Metazoa</taxon>
        <taxon>Spiralia</taxon>
        <taxon>Lophotrochozoa</taxon>
        <taxon>Mollusca</taxon>
        <taxon>Bivalvia</taxon>
        <taxon>Autobranchia</taxon>
        <taxon>Pteriomorphia</taxon>
        <taxon>Mytilida</taxon>
        <taxon>Mytiloidea</taxon>
        <taxon>Mytilidae</taxon>
        <taxon>Mytilinae</taxon>
        <taxon>Mytilus</taxon>
    </lineage>
</organism>
<evidence type="ECO:0000313" key="2">
    <source>
        <dbReference type="EMBL" id="CAC5400607.1"/>
    </source>
</evidence>
<dbReference type="Proteomes" id="UP000507470">
    <property type="component" value="Unassembled WGS sequence"/>
</dbReference>
<gene>
    <name evidence="2" type="ORF">MCOR_34772</name>
</gene>
<protein>
    <submittedName>
        <fullName evidence="2">Uncharacterized protein</fullName>
    </submittedName>
</protein>
<evidence type="ECO:0000313" key="3">
    <source>
        <dbReference type="Proteomes" id="UP000507470"/>
    </source>
</evidence>
<name>A0A6J8CYZ5_MYTCO</name>
<keyword evidence="1" id="KW-1133">Transmembrane helix</keyword>
<dbReference type="AlphaFoldDB" id="A0A6J8CYZ5"/>
<feature type="transmembrane region" description="Helical" evidence="1">
    <location>
        <begin position="35"/>
        <end position="57"/>
    </location>
</feature>